<accession>A0A317EJ27</accession>
<sequence length="206" mass="24155">MKYKITFVLIFNFFSLSILAQVKNSAMPLERFFKSNADSTIIIHYESNWGIKPTYFILSKKGDTINTYTYITHMKSDRRNVLPHNLAYRLYQNTLVEADINPYFNTKYLSADSLKAFWNEVSVLKAWYINDDQIDGVGCAVDKNDFKNQIFDASNIKLTLITKRGIKQLSFYAPQYYEKEVCPGRVGRQVIIKIENLFNAYFKQEW</sequence>
<name>A0A317EJ27_9SPHI</name>
<dbReference type="EMBL" id="QGNZ01000004">
    <property type="protein sequence ID" value="PWS26574.1"/>
    <property type="molecule type" value="Genomic_DNA"/>
</dbReference>
<evidence type="ECO:0000313" key="3">
    <source>
        <dbReference type="Proteomes" id="UP000245379"/>
    </source>
</evidence>
<proteinExistence type="predicted"/>
<evidence type="ECO:0000313" key="2">
    <source>
        <dbReference type="EMBL" id="PWS26574.1"/>
    </source>
</evidence>
<dbReference type="Proteomes" id="UP000245379">
    <property type="component" value="Unassembled WGS sequence"/>
</dbReference>
<feature type="signal peptide" evidence="1">
    <location>
        <begin position="1"/>
        <end position="20"/>
    </location>
</feature>
<reference evidence="2 3" key="1">
    <citation type="submission" date="2018-05" db="EMBL/GenBank/DDBJ databases">
        <title>Pedobacter paludis sp. nov., isolated from wetland soil.</title>
        <authorList>
            <person name="Zhang Y."/>
            <person name="Wang G."/>
        </authorList>
    </citation>
    <scope>NUCLEOTIDE SEQUENCE [LARGE SCALE GENOMIC DNA]</scope>
    <source>
        <strain evidence="2 3">KCTC22721</strain>
    </source>
</reference>
<feature type="chain" id="PRO_5016465960" description="GLPGLI family protein" evidence="1">
    <location>
        <begin position="21"/>
        <end position="206"/>
    </location>
</feature>
<gene>
    <name evidence="2" type="ORF">DHW03_17560</name>
</gene>
<dbReference type="RefSeq" id="WP_109927135.1">
    <property type="nucleotide sequence ID" value="NZ_QGNZ01000004.1"/>
</dbReference>
<keyword evidence="1" id="KW-0732">Signal</keyword>
<dbReference type="OrthoDB" id="881598at2"/>
<protein>
    <recommendedName>
        <fullName evidence="4">GLPGLI family protein</fullName>
    </recommendedName>
</protein>
<comment type="caution">
    <text evidence="2">The sequence shown here is derived from an EMBL/GenBank/DDBJ whole genome shotgun (WGS) entry which is preliminary data.</text>
</comment>
<evidence type="ECO:0000256" key="1">
    <source>
        <dbReference type="SAM" id="SignalP"/>
    </source>
</evidence>
<dbReference type="AlphaFoldDB" id="A0A317EJ27"/>
<keyword evidence="3" id="KW-1185">Reference proteome</keyword>
<evidence type="ECO:0008006" key="4">
    <source>
        <dbReference type="Google" id="ProtNLM"/>
    </source>
</evidence>
<organism evidence="2 3">
    <name type="scientific">Pedobacter yonginense</name>
    <dbReference type="NCBI Taxonomy" id="651869"/>
    <lineage>
        <taxon>Bacteria</taxon>
        <taxon>Pseudomonadati</taxon>
        <taxon>Bacteroidota</taxon>
        <taxon>Sphingobacteriia</taxon>
        <taxon>Sphingobacteriales</taxon>
        <taxon>Sphingobacteriaceae</taxon>
        <taxon>Pedobacter</taxon>
    </lineage>
</organism>